<organism evidence="2 3">
    <name type="scientific">Pararhodobacter zhoushanensis</name>
    <dbReference type="NCBI Taxonomy" id="2479545"/>
    <lineage>
        <taxon>Bacteria</taxon>
        <taxon>Pseudomonadati</taxon>
        <taxon>Pseudomonadota</taxon>
        <taxon>Alphaproteobacteria</taxon>
        <taxon>Rhodobacterales</taxon>
        <taxon>Paracoccaceae</taxon>
        <taxon>Pararhodobacter</taxon>
    </lineage>
</organism>
<comment type="caution">
    <text evidence="2">The sequence shown here is derived from an EMBL/GenBank/DDBJ whole genome shotgun (WGS) entry which is preliminary data.</text>
</comment>
<dbReference type="RefSeq" id="WP_264504062.1">
    <property type="nucleotide sequence ID" value="NZ_JAPDFL010000001.1"/>
</dbReference>
<evidence type="ECO:0008006" key="4">
    <source>
        <dbReference type="Google" id="ProtNLM"/>
    </source>
</evidence>
<evidence type="ECO:0000313" key="2">
    <source>
        <dbReference type="EMBL" id="MCW1930894.1"/>
    </source>
</evidence>
<gene>
    <name evidence="2" type="ORF">OKW52_01060</name>
</gene>
<keyword evidence="1" id="KW-0732">Signal</keyword>
<name>A0ABT3GTR2_9RHOB</name>
<feature type="chain" id="PRO_5045760263" description="Autotransporter secretion inner membrane protein TamB" evidence="1">
    <location>
        <begin position="42"/>
        <end position="780"/>
    </location>
</feature>
<evidence type="ECO:0000256" key="1">
    <source>
        <dbReference type="SAM" id="SignalP"/>
    </source>
</evidence>
<protein>
    <recommendedName>
        <fullName evidence="4">Autotransporter secretion inner membrane protein TamB</fullName>
    </recommendedName>
</protein>
<proteinExistence type="predicted"/>
<sequence length="780" mass="80810">MGQTAKRDVAVTRFGRIKHQMRGWVAVLMAMVTLAATPAMADTQEDVGVLAGMLQNVLSDAGRNVRIRGFQGALSSRATITEISISDDEGIWITLTDVVLDWNRSALLSGRVEINELSAARIDLFRVPGSTTPDPALPSSTAREDFSLPELPVSVNIGTVSAGLVHLAAPVIGQEAEFTLTGAAQLAGRQGNASFEAHRTDGQEGAFRFKGSFDNETRVLTLDLSLTEGGDGIVATLLGIPDRPALGLSLQGEGPLNTFEANLALATDGQERVTGRVTVVDASPDTSVMDGGGFEVDITGDLRPLLAADLHPFFGARSALRATGTRSEEGELDLSELSVTTGAMQLNGSAAISPEGLPRRVQLTAGIERADGQPVLLPGSSGSAHLQRATLDIHYDEGISRDWTVRAEIDTLDLPTMMLGGATLDGRGRLNATSGTPLPGSDPVPMFEGVFDFDARGIEADDPAMQQAVGSEVFGLVSLNWLGAGQPVELTGLSFEGSTVSLTAYGELDGLNFTGYSELAIPDLAAFSALANRPLGGSALATVQGSANPLTGALDLTADLTTTDLSVDIAEADALLAGQSGISVSLRRDTEGTELRGFSVVAGTAEVTAQGRLDPTGTDLTASLIVRNLARLGEGYGGQLALESRLSTTSGTVRVRLDGAVENLALADLPAAGVLGGMFTGTNQLHADAVMQGGVTQIVDLTLIGPRLDLSADGRWSADAPDLAVTLNRLDMAALNAAGRGQISARAQLAGEDGTTRYLLSVLGSGPLATGIAQVDLADR</sequence>
<reference evidence="2 3" key="1">
    <citation type="submission" date="2022-10" db="EMBL/GenBank/DDBJ databases">
        <title>Pararhodobacter sp. nov., isolated from marine algae.</title>
        <authorList>
            <person name="Choi B.J."/>
            <person name="Kim J.M."/>
            <person name="Lee J.K."/>
            <person name="Choi D.G."/>
            <person name="Jeon C.O."/>
        </authorList>
    </citation>
    <scope>NUCLEOTIDE SEQUENCE [LARGE SCALE GENOMIC DNA]</scope>
    <source>
        <strain evidence="2 3">ZQ420</strain>
    </source>
</reference>
<feature type="signal peptide" evidence="1">
    <location>
        <begin position="1"/>
        <end position="41"/>
    </location>
</feature>
<evidence type="ECO:0000313" key="3">
    <source>
        <dbReference type="Proteomes" id="UP001208938"/>
    </source>
</evidence>
<dbReference type="EMBL" id="JAPDFL010000001">
    <property type="protein sequence ID" value="MCW1930894.1"/>
    <property type="molecule type" value="Genomic_DNA"/>
</dbReference>
<keyword evidence="3" id="KW-1185">Reference proteome</keyword>
<accession>A0ABT3GTR2</accession>
<dbReference type="Proteomes" id="UP001208938">
    <property type="component" value="Unassembled WGS sequence"/>
</dbReference>